<dbReference type="Gene3D" id="3.80.10.10">
    <property type="entry name" value="Ribonuclease Inhibitor"/>
    <property type="match status" value="1"/>
</dbReference>
<keyword evidence="4" id="KW-1185">Reference proteome</keyword>
<evidence type="ECO:0000313" key="4">
    <source>
        <dbReference type="Proteomes" id="UP000032180"/>
    </source>
</evidence>
<feature type="compositionally biased region" description="Basic and acidic residues" evidence="1">
    <location>
        <begin position="13"/>
        <end position="22"/>
    </location>
</feature>
<protein>
    <recommendedName>
        <fullName evidence="2">F-box domain-containing protein</fullName>
    </recommendedName>
</protein>
<dbReference type="SUPFAM" id="SSF52047">
    <property type="entry name" value="RNI-like"/>
    <property type="match status" value="1"/>
</dbReference>
<dbReference type="InterPro" id="IPR055312">
    <property type="entry name" value="FBL15-like"/>
</dbReference>
<reference evidence="3 4" key="1">
    <citation type="submission" date="2012-08" db="EMBL/GenBank/DDBJ databases">
        <title>Oryza genome evolution.</title>
        <authorList>
            <person name="Wing R.A."/>
        </authorList>
    </citation>
    <scope>NUCLEOTIDE SEQUENCE</scope>
</reference>
<feature type="region of interest" description="Disordered" evidence="1">
    <location>
        <begin position="417"/>
        <end position="438"/>
    </location>
</feature>
<dbReference type="EnsemblPlants" id="LPERR08G07680.1">
    <property type="protein sequence ID" value="LPERR08G07680.1"/>
    <property type="gene ID" value="LPERR08G07680"/>
</dbReference>
<name>A0A0D9X664_9ORYZ</name>
<evidence type="ECO:0000256" key="1">
    <source>
        <dbReference type="SAM" id="MobiDB-lite"/>
    </source>
</evidence>
<dbReference type="AlphaFoldDB" id="A0A0D9X664"/>
<reference evidence="4" key="2">
    <citation type="submission" date="2013-12" db="EMBL/GenBank/DDBJ databases">
        <authorList>
            <person name="Yu Y."/>
            <person name="Lee S."/>
            <person name="de Baynast K."/>
            <person name="Wissotski M."/>
            <person name="Liu L."/>
            <person name="Talag J."/>
            <person name="Goicoechea J."/>
            <person name="Angelova A."/>
            <person name="Jetty R."/>
            <person name="Kudrna D."/>
            <person name="Golser W."/>
            <person name="Rivera L."/>
            <person name="Zhang J."/>
            <person name="Wing R."/>
        </authorList>
    </citation>
    <scope>NUCLEOTIDE SEQUENCE</scope>
</reference>
<dbReference type="InterPro" id="IPR053781">
    <property type="entry name" value="F-box_AtFBL13-like"/>
</dbReference>
<feature type="compositionally biased region" description="Basic residues" evidence="1">
    <location>
        <begin position="1"/>
        <end position="12"/>
    </location>
</feature>
<evidence type="ECO:0000259" key="2">
    <source>
        <dbReference type="SMART" id="SM00256"/>
    </source>
</evidence>
<dbReference type="SUPFAM" id="SSF81383">
    <property type="entry name" value="F-box domain"/>
    <property type="match status" value="2"/>
</dbReference>
<dbReference type="InterPro" id="IPR032675">
    <property type="entry name" value="LRR_dom_sf"/>
</dbReference>
<dbReference type="Gene3D" id="1.20.1280.50">
    <property type="match status" value="2"/>
</dbReference>
<accession>A0A0D9X664</accession>
<sequence>MGMRSRKRIRRHPANDRHRGGDDLISQLDDDVLMHILGFLPTATDALRACAVSRRWRHLWKRAPSLRFSLSSDEHDVKPPEQVDRFVTFVNHVLAARDAGVGVEQLAISIELYTGCSAGHPAVQARTRRRGSGLALDELPTSSTRLETMSLSLTYLTLPLPAAVAFDSLVELSLTEIRINKGDSQLLSRLVSSACCPRLQKLRLRCGAQHSKGPRLRVLDMVWSAIHTVTVLAPRLEELKSSIDWHYVGKLDVGDMPYVRSLGDLSLSSYVCNDVAIRLLQRCPAVQCLGVYLCSTTHKEQKQKEVVDDMMEVVPRLPLVTSLKVTASLQNDQALMIGMSCLLTRYTSLRFLELDMTCVLTMKETTITAGKHLNIALPYLTEFSILKQKKEYRDLLPQIPFGEVGRLHGHTYVRGGRSARMANQKRRHRSSPDRGDGADDMISDLTDDLLVHVLGFLPTTADAIRACAVSRRWRHLWTRVPSLRFSLVSDEHDLKPQDEVDRFVAVVNHHVLAGAARAAGVEQLAISIQMHETRPAGVPAVDAAQIDA</sequence>
<dbReference type="Proteomes" id="UP000032180">
    <property type="component" value="Chromosome 8"/>
</dbReference>
<proteinExistence type="predicted"/>
<dbReference type="Pfam" id="PF00646">
    <property type="entry name" value="F-box"/>
    <property type="match status" value="2"/>
</dbReference>
<dbReference type="Gramene" id="LPERR08G07680.1">
    <property type="protein sequence ID" value="LPERR08G07680.1"/>
    <property type="gene ID" value="LPERR08G07680"/>
</dbReference>
<dbReference type="SMART" id="SM00256">
    <property type="entry name" value="FBOX"/>
    <property type="match status" value="2"/>
</dbReference>
<dbReference type="PANTHER" id="PTHR34709:SF28">
    <property type="entry name" value="OS08G0272601 PROTEIN"/>
    <property type="match status" value="1"/>
</dbReference>
<dbReference type="InterPro" id="IPR036047">
    <property type="entry name" value="F-box-like_dom_sf"/>
</dbReference>
<dbReference type="CDD" id="cd22160">
    <property type="entry name" value="F-box_AtFBL13-like"/>
    <property type="match status" value="2"/>
</dbReference>
<dbReference type="PANTHER" id="PTHR34709">
    <property type="entry name" value="OS10G0396666 PROTEIN"/>
    <property type="match status" value="1"/>
</dbReference>
<dbReference type="InterPro" id="IPR001810">
    <property type="entry name" value="F-box_dom"/>
</dbReference>
<organism evidence="3 4">
    <name type="scientific">Leersia perrieri</name>
    <dbReference type="NCBI Taxonomy" id="77586"/>
    <lineage>
        <taxon>Eukaryota</taxon>
        <taxon>Viridiplantae</taxon>
        <taxon>Streptophyta</taxon>
        <taxon>Embryophyta</taxon>
        <taxon>Tracheophyta</taxon>
        <taxon>Spermatophyta</taxon>
        <taxon>Magnoliopsida</taxon>
        <taxon>Liliopsida</taxon>
        <taxon>Poales</taxon>
        <taxon>Poaceae</taxon>
        <taxon>BOP clade</taxon>
        <taxon>Oryzoideae</taxon>
        <taxon>Oryzeae</taxon>
        <taxon>Oryzinae</taxon>
        <taxon>Leersia</taxon>
    </lineage>
</organism>
<feature type="domain" description="F-box" evidence="2">
    <location>
        <begin position="445"/>
        <end position="486"/>
    </location>
</feature>
<evidence type="ECO:0000313" key="3">
    <source>
        <dbReference type="EnsemblPlants" id="LPERR08G07680.1"/>
    </source>
</evidence>
<reference evidence="3" key="3">
    <citation type="submission" date="2015-04" db="UniProtKB">
        <authorList>
            <consortium name="EnsemblPlants"/>
        </authorList>
    </citation>
    <scope>IDENTIFICATION</scope>
</reference>
<feature type="domain" description="F-box" evidence="2">
    <location>
        <begin position="28"/>
        <end position="69"/>
    </location>
</feature>
<feature type="region of interest" description="Disordered" evidence="1">
    <location>
        <begin position="1"/>
        <end position="22"/>
    </location>
</feature>
<dbReference type="HOGENOM" id="CLU_003068_5_2_1"/>